<dbReference type="RefSeq" id="WP_289586505.1">
    <property type="nucleotide sequence ID" value="NZ_JAUDDW010000037.1"/>
</dbReference>
<evidence type="ECO:0000313" key="12">
    <source>
        <dbReference type="EMBL" id="MDM8267119.1"/>
    </source>
</evidence>
<evidence type="ECO:0000256" key="1">
    <source>
        <dbReference type="ARBA" id="ARBA00001771"/>
    </source>
</evidence>
<keyword evidence="4 11" id="KW-0808">Transferase</keyword>
<reference evidence="12 13" key="2">
    <citation type="submission" date="2023-06" db="EMBL/GenBank/DDBJ databases">
        <authorList>
            <person name="Zeman M."/>
            <person name="Kubasova T."/>
            <person name="Jahodarova E."/>
            <person name="Nykrynova M."/>
            <person name="Rychlik I."/>
        </authorList>
    </citation>
    <scope>NUCLEOTIDE SEQUENCE [LARGE SCALE GENOMIC DNA]</scope>
    <source>
        <strain evidence="12 13">161_Gplus</strain>
    </source>
</reference>
<proteinExistence type="inferred from homology"/>
<evidence type="ECO:0000313" key="13">
    <source>
        <dbReference type="Proteomes" id="UP001529343"/>
    </source>
</evidence>
<evidence type="ECO:0000256" key="7">
    <source>
        <dbReference type="ARBA" id="ARBA00022777"/>
    </source>
</evidence>
<keyword evidence="6 11" id="KW-0547">Nucleotide-binding</keyword>
<evidence type="ECO:0000256" key="11">
    <source>
        <dbReference type="HAMAP-Rule" id="MF_00228"/>
    </source>
</evidence>
<keyword evidence="9 11" id="KW-0460">Magnesium</keyword>
<reference evidence="13" key="1">
    <citation type="submission" date="2023-06" db="EMBL/GenBank/DDBJ databases">
        <title>Identification and characterization of horizontal gene transfer across gut microbiota members of farm animals based on homology search.</title>
        <authorList>
            <person name="Zeman M."/>
            <person name="Kubasova T."/>
            <person name="Jahodarova E."/>
            <person name="Nykrynova M."/>
            <person name="Rychlik I."/>
        </authorList>
    </citation>
    <scope>NUCLEOTIDE SEQUENCE [LARGE SCALE GENOMIC DNA]</scope>
    <source>
        <strain evidence="13">161_Gplus</strain>
    </source>
</reference>
<sequence length="271" mass="28496">MENADLPYRLVDQVRRKNPVVLTIANDVTADKVADGLSACGASPIMSKAPEEAAEMVNLADAITINLGTINQTQLSLIRAVLDANAGRRPVVLDPVAVGSVDYRLKIAKQLLDDYYFTVIRGNASEIAALAGYDSAGHGIDAGAQQKAPVPVAKQCAQHYHTCVCLTGPTDVVTDGQDIFLNATGAAMLTVNVGSGDMLSSITAAYLTVGDTPIASSALAAKLFSLAGANAAQQAAGLGRWQACFFDELSQLDSQWLTDQLANERDDNDDK</sequence>
<feature type="binding site" evidence="11">
    <location>
        <position position="46"/>
    </location>
    <ligand>
        <name>substrate</name>
    </ligand>
</feature>
<dbReference type="EC" id="2.7.1.50" evidence="11"/>
<accession>A0ABT7UZI7</accession>
<dbReference type="CDD" id="cd01170">
    <property type="entry name" value="THZ_kinase"/>
    <property type="match status" value="1"/>
</dbReference>
<comment type="similarity">
    <text evidence="11">Belongs to the Thz kinase family.</text>
</comment>
<comment type="pathway">
    <text evidence="3 11">Cofactor biosynthesis; thiamine diphosphate biosynthesis; 4-methyl-5-(2-phosphoethyl)-thiazole from 5-(2-hydroxyethyl)-4-methylthiazole: step 1/1.</text>
</comment>
<evidence type="ECO:0000256" key="10">
    <source>
        <dbReference type="ARBA" id="ARBA00022977"/>
    </source>
</evidence>
<organism evidence="12 13">
    <name type="scientific">Limosilactobacillus pontis</name>
    <dbReference type="NCBI Taxonomy" id="35787"/>
    <lineage>
        <taxon>Bacteria</taxon>
        <taxon>Bacillati</taxon>
        <taxon>Bacillota</taxon>
        <taxon>Bacilli</taxon>
        <taxon>Lactobacillales</taxon>
        <taxon>Lactobacillaceae</taxon>
        <taxon>Limosilactobacillus</taxon>
    </lineage>
</organism>
<keyword evidence="5 11" id="KW-0479">Metal-binding</keyword>
<dbReference type="EMBL" id="JAUDDW010000037">
    <property type="protein sequence ID" value="MDM8267119.1"/>
    <property type="molecule type" value="Genomic_DNA"/>
</dbReference>
<feature type="binding site" evidence="11">
    <location>
        <position position="121"/>
    </location>
    <ligand>
        <name>ATP</name>
        <dbReference type="ChEBI" id="CHEBI:30616"/>
    </ligand>
</feature>
<evidence type="ECO:0000256" key="2">
    <source>
        <dbReference type="ARBA" id="ARBA00001946"/>
    </source>
</evidence>
<dbReference type="Proteomes" id="UP001529343">
    <property type="component" value="Unassembled WGS sequence"/>
</dbReference>
<feature type="binding site" evidence="11">
    <location>
        <position position="167"/>
    </location>
    <ligand>
        <name>ATP</name>
        <dbReference type="ChEBI" id="CHEBI:30616"/>
    </ligand>
</feature>
<name>A0ABT7UZI7_9LACO</name>
<dbReference type="InterPro" id="IPR029056">
    <property type="entry name" value="Ribokinase-like"/>
</dbReference>
<evidence type="ECO:0000256" key="8">
    <source>
        <dbReference type="ARBA" id="ARBA00022840"/>
    </source>
</evidence>
<dbReference type="HAMAP" id="MF_00228">
    <property type="entry name" value="Thz_kinase"/>
    <property type="match status" value="1"/>
</dbReference>
<gene>
    <name evidence="11 12" type="primary">thiM</name>
    <name evidence="12" type="ORF">QUW44_08175</name>
</gene>
<dbReference type="Pfam" id="PF02110">
    <property type="entry name" value="HK"/>
    <property type="match status" value="1"/>
</dbReference>
<keyword evidence="10 11" id="KW-0784">Thiamine biosynthesis</keyword>
<comment type="function">
    <text evidence="11">Catalyzes the phosphorylation of the hydroxyl group of 4-methyl-5-beta-hydroxyethylthiazole (THZ).</text>
</comment>
<dbReference type="GO" id="GO:0004417">
    <property type="term" value="F:hydroxyethylthiazole kinase activity"/>
    <property type="evidence" value="ECO:0007669"/>
    <property type="project" value="UniProtKB-EC"/>
</dbReference>
<evidence type="ECO:0000256" key="5">
    <source>
        <dbReference type="ARBA" id="ARBA00022723"/>
    </source>
</evidence>
<comment type="cofactor">
    <cofactor evidence="2 11">
        <name>Mg(2+)</name>
        <dbReference type="ChEBI" id="CHEBI:18420"/>
    </cofactor>
</comment>
<keyword evidence="13" id="KW-1185">Reference proteome</keyword>
<comment type="catalytic activity">
    <reaction evidence="1 11">
        <text>5-(2-hydroxyethyl)-4-methylthiazole + ATP = 4-methyl-5-(2-phosphooxyethyl)-thiazole + ADP + H(+)</text>
        <dbReference type="Rhea" id="RHEA:24212"/>
        <dbReference type="ChEBI" id="CHEBI:15378"/>
        <dbReference type="ChEBI" id="CHEBI:17957"/>
        <dbReference type="ChEBI" id="CHEBI:30616"/>
        <dbReference type="ChEBI" id="CHEBI:58296"/>
        <dbReference type="ChEBI" id="CHEBI:456216"/>
        <dbReference type="EC" id="2.7.1.50"/>
    </reaction>
</comment>
<evidence type="ECO:0000256" key="4">
    <source>
        <dbReference type="ARBA" id="ARBA00022679"/>
    </source>
</evidence>
<dbReference type="Gene3D" id="3.40.1190.20">
    <property type="match status" value="1"/>
</dbReference>
<feature type="binding site" evidence="11">
    <location>
        <position position="194"/>
    </location>
    <ligand>
        <name>substrate</name>
    </ligand>
</feature>
<dbReference type="SUPFAM" id="SSF53613">
    <property type="entry name" value="Ribokinase-like"/>
    <property type="match status" value="1"/>
</dbReference>
<protein>
    <recommendedName>
        <fullName evidence="11">Hydroxyethylthiazole kinase</fullName>
        <ecNumber evidence="11">2.7.1.50</ecNumber>
    </recommendedName>
    <alternativeName>
        <fullName evidence="11">4-methyl-5-beta-hydroxyethylthiazole kinase</fullName>
        <shortName evidence="11">TH kinase</shortName>
        <shortName evidence="11">Thz kinase</shortName>
    </alternativeName>
</protein>
<evidence type="ECO:0000256" key="6">
    <source>
        <dbReference type="ARBA" id="ARBA00022741"/>
    </source>
</evidence>
<keyword evidence="8 11" id="KW-0067">ATP-binding</keyword>
<dbReference type="PRINTS" id="PR01099">
    <property type="entry name" value="HYETHTZKNASE"/>
</dbReference>
<evidence type="ECO:0000256" key="9">
    <source>
        <dbReference type="ARBA" id="ARBA00022842"/>
    </source>
</evidence>
<dbReference type="InterPro" id="IPR000417">
    <property type="entry name" value="Hyethyz_kinase"/>
</dbReference>
<evidence type="ECO:0000256" key="3">
    <source>
        <dbReference type="ARBA" id="ARBA00004868"/>
    </source>
</evidence>
<dbReference type="NCBIfam" id="NF006830">
    <property type="entry name" value="PRK09355.1"/>
    <property type="match status" value="1"/>
</dbReference>
<dbReference type="PIRSF" id="PIRSF000513">
    <property type="entry name" value="Thz_kinase"/>
    <property type="match status" value="1"/>
</dbReference>
<keyword evidence="7 11" id="KW-0418">Kinase</keyword>
<comment type="caution">
    <text evidence="12">The sequence shown here is derived from an EMBL/GenBank/DDBJ whole genome shotgun (WGS) entry which is preliminary data.</text>
</comment>